<dbReference type="NCBIfam" id="TIGR03860">
    <property type="entry name" value="FMN_nitrolo"/>
    <property type="match status" value="1"/>
</dbReference>
<keyword evidence="10" id="KW-1185">Reference proteome</keyword>
<comment type="similarity">
    <text evidence="5">Belongs to the NtaA/SnaA/DszA monooxygenase family.</text>
</comment>
<evidence type="ECO:0000256" key="4">
    <source>
        <dbReference type="ARBA" id="ARBA00023033"/>
    </source>
</evidence>
<name>A0A1C3K629_9BURK</name>
<feature type="binding site" evidence="6">
    <location>
        <position position="58"/>
    </location>
    <ligand>
        <name>FMN</name>
        <dbReference type="ChEBI" id="CHEBI:58210"/>
    </ligand>
</feature>
<dbReference type="InterPro" id="IPR036661">
    <property type="entry name" value="Luciferase-like_sf"/>
</dbReference>
<evidence type="ECO:0000313" key="10">
    <source>
        <dbReference type="Proteomes" id="UP000078558"/>
    </source>
</evidence>
<keyword evidence="4" id="KW-0503">Monooxygenase</keyword>
<feature type="domain" description="Luciferase-like" evidence="7">
    <location>
        <begin position="40"/>
        <end position="387"/>
    </location>
</feature>
<organism evidence="8 10">
    <name type="scientific">Orrella dioscoreae</name>
    <dbReference type="NCBI Taxonomy" id="1851544"/>
    <lineage>
        <taxon>Bacteria</taxon>
        <taxon>Pseudomonadati</taxon>
        <taxon>Pseudomonadota</taxon>
        <taxon>Betaproteobacteria</taxon>
        <taxon>Burkholderiales</taxon>
        <taxon>Alcaligenaceae</taxon>
        <taxon>Orrella</taxon>
    </lineage>
</organism>
<keyword evidence="3" id="KW-0560">Oxidoreductase</keyword>
<proteinExistence type="inferred from homology"/>
<dbReference type="KEGG" id="odi:ODI_R4252"/>
<reference evidence="9 10" key="2">
    <citation type="submission" date="2017-08" db="EMBL/GenBank/DDBJ databases">
        <authorList>
            <person name="de Groot N.N."/>
        </authorList>
    </citation>
    <scope>NUCLEOTIDE SEQUENCE [LARGE SCALE GENOMIC DNA]</scope>
    <source>
        <strain evidence="9">Orrdi1</strain>
    </source>
</reference>
<dbReference type="InterPro" id="IPR051260">
    <property type="entry name" value="Diverse_substr_monoxygenases"/>
</dbReference>
<dbReference type="STRING" id="1851544.ODI_01029"/>
<keyword evidence="2 6" id="KW-0288">FMN</keyword>
<feature type="binding site" evidence="6">
    <location>
        <position position="149"/>
    </location>
    <ligand>
        <name>FMN</name>
        <dbReference type="ChEBI" id="CHEBI:58210"/>
    </ligand>
</feature>
<evidence type="ECO:0000259" key="7">
    <source>
        <dbReference type="Pfam" id="PF00296"/>
    </source>
</evidence>
<feature type="binding site" evidence="6">
    <location>
        <position position="220"/>
    </location>
    <ligand>
        <name>FMN</name>
        <dbReference type="ChEBI" id="CHEBI:58210"/>
    </ligand>
</feature>
<dbReference type="AlphaFoldDB" id="A0A1C3K629"/>
<dbReference type="Pfam" id="PF00296">
    <property type="entry name" value="Bac_luciferase"/>
    <property type="match status" value="1"/>
</dbReference>
<evidence type="ECO:0000256" key="1">
    <source>
        <dbReference type="ARBA" id="ARBA00022630"/>
    </source>
</evidence>
<evidence type="ECO:0000256" key="5">
    <source>
        <dbReference type="ARBA" id="ARBA00033748"/>
    </source>
</evidence>
<dbReference type="Gene3D" id="3.20.20.30">
    <property type="entry name" value="Luciferase-like domain"/>
    <property type="match status" value="1"/>
</dbReference>
<gene>
    <name evidence="8" type="ORF">ODI_01029</name>
    <name evidence="9" type="ORF">ODI_R4252</name>
</gene>
<evidence type="ECO:0000256" key="3">
    <source>
        <dbReference type="ARBA" id="ARBA00023002"/>
    </source>
</evidence>
<dbReference type="EMBL" id="FLRC01000044">
    <property type="protein sequence ID" value="SBT26904.1"/>
    <property type="molecule type" value="Genomic_DNA"/>
</dbReference>
<dbReference type="PIRSF" id="PIRSF000337">
    <property type="entry name" value="NTA_MOA"/>
    <property type="match status" value="1"/>
</dbReference>
<evidence type="ECO:0000256" key="2">
    <source>
        <dbReference type="ARBA" id="ARBA00022643"/>
    </source>
</evidence>
<sequence length="438" mass="47761">MSQRPPLCIGLSLAITWLTGNGWRRPDSCVEAIHASSFYTAIARRAEAACLDFLFRPDTLYLDTRVLARSPGFSSLDPTVLLSAIAASTTRIGLVTTAATTFNPPYVVARQLQSLDWISQGRAGWNVVTALDGNGNFGDAPMPPSKARYDKALEFTDVVQRLWRSYPRDALVVDRATGRYADTARVRPIDHRGPYFSVQGPLNLPAHGAGRIPLFQAGASAWGRDFAARVADAVFAAAPDLDACAELRQDLRSRAAAHGRRPDDIRVLPGLSLYLGRTASEARDLYEATHADTDQACRLDYLARMLGIDVRQFAPDQPLTRAMLGEPVTTLRSQTHADLLRRLVEREQPTVQELLRRPETGGSAHWRVVGTADDALREILAWADAGAADGFIALPGGSAGSLDLFLDELMPRLVARGRFRREYAGATLAAHLGIPPEN</sequence>
<dbReference type="RefSeq" id="WP_067757503.1">
    <property type="nucleotide sequence ID" value="NZ_LT907988.1"/>
</dbReference>
<dbReference type="GO" id="GO:0004497">
    <property type="term" value="F:monooxygenase activity"/>
    <property type="evidence" value="ECO:0007669"/>
    <property type="project" value="UniProtKB-KW"/>
</dbReference>
<keyword evidence="1 6" id="KW-0285">Flavoprotein</keyword>
<dbReference type="GO" id="GO:0016705">
    <property type="term" value="F:oxidoreductase activity, acting on paired donors, with incorporation or reduction of molecular oxygen"/>
    <property type="evidence" value="ECO:0007669"/>
    <property type="project" value="InterPro"/>
</dbReference>
<feature type="binding site" evidence="6">
    <location>
        <position position="97"/>
    </location>
    <ligand>
        <name>FMN</name>
        <dbReference type="ChEBI" id="CHEBI:58210"/>
    </ligand>
</feature>
<dbReference type="Proteomes" id="UP000078558">
    <property type="component" value="Chromosome I"/>
</dbReference>
<dbReference type="PANTHER" id="PTHR30011">
    <property type="entry name" value="ALKANESULFONATE MONOOXYGENASE-RELATED"/>
    <property type="match status" value="1"/>
</dbReference>
<dbReference type="OrthoDB" id="6133319at2"/>
<evidence type="ECO:0000313" key="9">
    <source>
        <dbReference type="EMBL" id="SOE52513.1"/>
    </source>
</evidence>
<reference evidence="8 10" key="1">
    <citation type="submission" date="2016-06" db="EMBL/GenBank/DDBJ databases">
        <authorList>
            <person name="Kjaerup R.B."/>
            <person name="Dalgaard T.S."/>
            <person name="Juul-Madsen H.R."/>
        </authorList>
    </citation>
    <scope>NUCLEOTIDE SEQUENCE [LARGE SCALE GENOMIC DNA]</scope>
    <source>
        <strain evidence="8">Orrdi1</strain>
    </source>
</reference>
<accession>A0A1C3K629</accession>
<evidence type="ECO:0000313" key="8">
    <source>
        <dbReference type="EMBL" id="SBT26904.1"/>
    </source>
</evidence>
<dbReference type="InterPro" id="IPR016215">
    <property type="entry name" value="NTA_MOA"/>
</dbReference>
<dbReference type="SUPFAM" id="SSF51679">
    <property type="entry name" value="Bacterial luciferase-like"/>
    <property type="match status" value="1"/>
</dbReference>
<dbReference type="EMBL" id="LT907988">
    <property type="protein sequence ID" value="SOE52513.1"/>
    <property type="molecule type" value="Genomic_DNA"/>
</dbReference>
<dbReference type="InterPro" id="IPR011251">
    <property type="entry name" value="Luciferase-like_dom"/>
</dbReference>
<evidence type="ECO:0000256" key="6">
    <source>
        <dbReference type="PIRSR" id="PIRSR000337-1"/>
    </source>
</evidence>
<protein>
    <submittedName>
        <fullName evidence="8">Coenzyme F420-dependent N5,N10-methylene tetrahydromethanopterin reductase and related flavin-dependent oxidoreductases</fullName>
    </submittedName>
</protein>
<dbReference type="PANTHER" id="PTHR30011:SF16">
    <property type="entry name" value="C2H2 FINGER DOMAIN TRANSCRIPTION FACTOR (EUROFUNG)-RELATED"/>
    <property type="match status" value="1"/>
</dbReference>